<keyword evidence="2" id="KW-1133">Transmembrane helix</keyword>
<keyword evidence="4" id="KW-1185">Reference proteome</keyword>
<reference evidence="3 4" key="2">
    <citation type="submission" date="2018-11" db="EMBL/GenBank/DDBJ databases">
        <authorList>
            <consortium name="Pathogen Informatics"/>
        </authorList>
    </citation>
    <scope>NUCLEOTIDE SEQUENCE [LARGE SCALE GENOMIC DNA]</scope>
</reference>
<feature type="compositionally biased region" description="Basic and acidic residues" evidence="1">
    <location>
        <begin position="91"/>
        <end position="133"/>
    </location>
</feature>
<keyword evidence="2" id="KW-0472">Membrane</keyword>
<dbReference type="OrthoDB" id="5864167at2759"/>
<sequence length="133" mass="14688">MEAVEESTDVAVEESTTLASAELSGKLKSEGVRYQYSGFGNILVPLGTSFLIGLIFSIVIVMLHIPLTNVVLECIKSRDRQRQRNTSAETKSVDKSKSKDKASKEDEKESSKKESSKNESKNDSKKESKSKNL</sequence>
<evidence type="ECO:0000313" key="4">
    <source>
        <dbReference type="Proteomes" id="UP000267096"/>
    </source>
</evidence>
<evidence type="ECO:0000313" key="3">
    <source>
        <dbReference type="EMBL" id="VDK48772.1"/>
    </source>
</evidence>
<evidence type="ECO:0000256" key="1">
    <source>
        <dbReference type="SAM" id="MobiDB-lite"/>
    </source>
</evidence>
<dbReference type="AlphaFoldDB" id="A0A0M3JYS7"/>
<evidence type="ECO:0000313" key="5">
    <source>
        <dbReference type="WBParaSite" id="ASIM_0001361601-mRNA-1"/>
    </source>
</evidence>
<feature type="transmembrane region" description="Helical" evidence="2">
    <location>
        <begin position="50"/>
        <end position="72"/>
    </location>
</feature>
<evidence type="ECO:0000256" key="2">
    <source>
        <dbReference type="SAM" id="Phobius"/>
    </source>
</evidence>
<reference evidence="5" key="1">
    <citation type="submission" date="2017-02" db="UniProtKB">
        <authorList>
            <consortium name="WormBaseParasite"/>
        </authorList>
    </citation>
    <scope>IDENTIFICATION</scope>
</reference>
<keyword evidence="2" id="KW-0812">Transmembrane</keyword>
<dbReference type="EMBL" id="UYRR01031301">
    <property type="protein sequence ID" value="VDK48772.1"/>
    <property type="molecule type" value="Genomic_DNA"/>
</dbReference>
<dbReference type="Proteomes" id="UP000267096">
    <property type="component" value="Unassembled WGS sequence"/>
</dbReference>
<name>A0A0M3JYS7_ANISI</name>
<dbReference type="WBParaSite" id="ASIM_0001361601-mRNA-1">
    <property type="protein sequence ID" value="ASIM_0001361601-mRNA-1"/>
    <property type="gene ID" value="ASIM_0001361601"/>
</dbReference>
<gene>
    <name evidence="3" type="ORF">ASIM_LOCUS13044</name>
</gene>
<organism evidence="5">
    <name type="scientific">Anisakis simplex</name>
    <name type="common">Herring worm</name>
    <dbReference type="NCBI Taxonomy" id="6269"/>
    <lineage>
        <taxon>Eukaryota</taxon>
        <taxon>Metazoa</taxon>
        <taxon>Ecdysozoa</taxon>
        <taxon>Nematoda</taxon>
        <taxon>Chromadorea</taxon>
        <taxon>Rhabditida</taxon>
        <taxon>Spirurina</taxon>
        <taxon>Ascaridomorpha</taxon>
        <taxon>Ascaridoidea</taxon>
        <taxon>Anisakidae</taxon>
        <taxon>Anisakis</taxon>
        <taxon>Anisakis simplex complex</taxon>
    </lineage>
</organism>
<accession>A0A0M3JYS7</accession>
<proteinExistence type="predicted"/>
<protein>
    <submittedName>
        <fullName evidence="5">Preprotein translocase subunit Sec61beta</fullName>
    </submittedName>
</protein>
<feature type="region of interest" description="Disordered" evidence="1">
    <location>
        <begin position="76"/>
        <end position="133"/>
    </location>
</feature>